<comment type="similarity">
    <text evidence="2">Belongs to the CPA3 antiporters (TC 2.A.63) subunit G family.</text>
</comment>
<dbReference type="Pfam" id="PF03334">
    <property type="entry name" value="PhaG_MnhG_YufB"/>
    <property type="match status" value="1"/>
</dbReference>
<dbReference type="PANTHER" id="PTHR34703:SF1">
    <property type="entry name" value="ANTIPORTER SUBUNIT MNHG2-RELATED"/>
    <property type="match status" value="1"/>
</dbReference>
<keyword evidence="5" id="KW-1185">Reference proteome</keyword>
<dbReference type="RefSeq" id="WP_197116209.1">
    <property type="nucleotide sequence ID" value="NZ_JACBXQ010000007.1"/>
</dbReference>
<evidence type="ECO:0000256" key="2">
    <source>
        <dbReference type="ARBA" id="ARBA00008404"/>
    </source>
</evidence>
<evidence type="ECO:0000313" key="5">
    <source>
        <dbReference type="Proteomes" id="UP000721415"/>
    </source>
</evidence>
<proteinExistence type="inferred from homology"/>
<dbReference type="EMBL" id="JACBXQ010000007">
    <property type="protein sequence ID" value="MBG9987287.1"/>
    <property type="molecule type" value="Genomic_DNA"/>
</dbReference>
<gene>
    <name evidence="4" type="ORF">HZY91_10455</name>
</gene>
<dbReference type="Proteomes" id="UP000721415">
    <property type="component" value="Unassembled WGS sequence"/>
</dbReference>
<evidence type="ECO:0000256" key="1">
    <source>
        <dbReference type="ARBA" id="ARBA00004141"/>
    </source>
</evidence>
<protein>
    <submittedName>
        <fullName evidence="4">Monovalent cation/H(+) antiporter subunit G</fullName>
    </submittedName>
</protein>
<feature type="transmembrane region" description="Helical" evidence="3">
    <location>
        <begin position="62"/>
        <end position="81"/>
    </location>
</feature>
<dbReference type="InterPro" id="IPR005133">
    <property type="entry name" value="PhaG_MnhG_YufB"/>
</dbReference>
<evidence type="ECO:0000256" key="3">
    <source>
        <dbReference type="SAM" id="Phobius"/>
    </source>
</evidence>
<evidence type="ECO:0000313" key="4">
    <source>
        <dbReference type="EMBL" id="MBG9987287.1"/>
    </source>
</evidence>
<keyword evidence="3" id="KW-1133">Transmembrane helix</keyword>
<comment type="subcellular location">
    <subcellularLocation>
        <location evidence="1">Membrane</location>
        <topology evidence="1">Multi-pass membrane protein</topology>
    </subcellularLocation>
</comment>
<keyword evidence="3" id="KW-0472">Membrane</keyword>
<comment type="caution">
    <text evidence="4">The sequence shown here is derived from an EMBL/GenBank/DDBJ whole genome shotgun (WGS) entry which is preliminary data.</text>
</comment>
<dbReference type="PANTHER" id="PTHR34703">
    <property type="entry name" value="ANTIPORTER SUBUNIT MNHG2-RELATED"/>
    <property type="match status" value="1"/>
</dbReference>
<feature type="transmembrane region" description="Helical" evidence="3">
    <location>
        <begin position="36"/>
        <end position="55"/>
    </location>
</feature>
<accession>A0ABS0LTK4</accession>
<reference evidence="4 5" key="1">
    <citation type="submission" date="2020-07" db="EMBL/GenBank/DDBJ databases">
        <title>Facklamia lactis sp. nov., isolated from raw milk.</title>
        <authorList>
            <person name="Doll E.V."/>
            <person name="Huptas C."/>
            <person name="Staib L."/>
            <person name="Wenning M."/>
            <person name="Scherer S."/>
        </authorList>
    </citation>
    <scope>NUCLEOTIDE SEQUENCE [LARGE SCALE GENOMIC DNA]</scope>
    <source>
        <strain evidence="4 5">DSM 111018</strain>
    </source>
</reference>
<keyword evidence="3" id="KW-0812">Transmembrane</keyword>
<sequence length="101" mass="10927">MISSIFLLLGILFVLLGTLGLHRSKTFHARVMSSTLIDTTGAILLIIGLMLHIGFNPTSLKLGIILIVITLINPMLTHFLLLSSWKTGQKEDTGGKSNGKV</sequence>
<name>A0ABS0LTK4_9LACT</name>
<organism evidence="4 5">
    <name type="scientific">Facklamia lactis</name>
    <dbReference type="NCBI Taxonomy" id="2749967"/>
    <lineage>
        <taxon>Bacteria</taxon>
        <taxon>Bacillati</taxon>
        <taxon>Bacillota</taxon>
        <taxon>Bacilli</taxon>
        <taxon>Lactobacillales</taxon>
        <taxon>Aerococcaceae</taxon>
        <taxon>Facklamia</taxon>
    </lineage>
</organism>